<dbReference type="Gene3D" id="2.60.40.150">
    <property type="entry name" value="C2 domain"/>
    <property type="match status" value="1"/>
</dbReference>
<reference evidence="4 5" key="1">
    <citation type="journal article" date="2019" name="Nat. Ecol. Evol.">
        <title>Megaphylogeny resolves global patterns of mushroom evolution.</title>
        <authorList>
            <person name="Varga T."/>
            <person name="Krizsan K."/>
            <person name="Foldi C."/>
            <person name="Dima B."/>
            <person name="Sanchez-Garcia M."/>
            <person name="Sanchez-Ramirez S."/>
            <person name="Szollosi G.J."/>
            <person name="Szarkandi J.G."/>
            <person name="Papp V."/>
            <person name="Albert L."/>
            <person name="Andreopoulos W."/>
            <person name="Angelini C."/>
            <person name="Antonin V."/>
            <person name="Barry K.W."/>
            <person name="Bougher N.L."/>
            <person name="Buchanan P."/>
            <person name="Buyck B."/>
            <person name="Bense V."/>
            <person name="Catcheside P."/>
            <person name="Chovatia M."/>
            <person name="Cooper J."/>
            <person name="Damon W."/>
            <person name="Desjardin D."/>
            <person name="Finy P."/>
            <person name="Geml J."/>
            <person name="Haridas S."/>
            <person name="Hughes K."/>
            <person name="Justo A."/>
            <person name="Karasinski D."/>
            <person name="Kautmanova I."/>
            <person name="Kiss B."/>
            <person name="Kocsube S."/>
            <person name="Kotiranta H."/>
            <person name="LaButti K.M."/>
            <person name="Lechner B.E."/>
            <person name="Liimatainen K."/>
            <person name="Lipzen A."/>
            <person name="Lukacs Z."/>
            <person name="Mihaltcheva S."/>
            <person name="Morgado L.N."/>
            <person name="Niskanen T."/>
            <person name="Noordeloos M.E."/>
            <person name="Ohm R.A."/>
            <person name="Ortiz-Santana B."/>
            <person name="Ovrebo C."/>
            <person name="Racz N."/>
            <person name="Riley R."/>
            <person name="Savchenko A."/>
            <person name="Shiryaev A."/>
            <person name="Soop K."/>
            <person name="Spirin V."/>
            <person name="Szebenyi C."/>
            <person name="Tomsovsky M."/>
            <person name="Tulloss R.E."/>
            <person name="Uehling J."/>
            <person name="Grigoriev I.V."/>
            <person name="Vagvolgyi C."/>
            <person name="Papp T."/>
            <person name="Martin F.M."/>
            <person name="Miettinen O."/>
            <person name="Hibbett D.S."/>
            <person name="Nagy L.G."/>
        </authorList>
    </citation>
    <scope>NUCLEOTIDE SEQUENCE [LARGE SCALE GENOMIC DNA]</scope>
    <source>
        <strain evidence="4 5">HHB13444</strain>
    </source>
</reference>
<dbReference type="PANTHER" id="PTHR45911:SF4">
    <property type="entry name" value="MULTIPLE C2 AND TRANSMEMBRANE DOMAIN-CONTAINING PROTEIN"/>
    <property type="match status" value="1"/>
</dbReference>
<dbReference type="GO" id="GO:0005509">
    <property type="term" value="F:calcium ion binding"/>
    <property type="evidence" value="ECO:0007669"/>
    <property type="project" value="TreeGrafter"/>
</dbReference>
<dbReference type="EMBL" id="ML212557">
    <property type="protein sequence ID" value="TFK78407.1"/>
    <property type="molecule type" value="Genomic_DNA"/>
</dbReference>
<gene>
    <name evidence="4" type="ORF">K466DRAFT_80272</name>
</gene>
<evidence type="ECO:0000313" key="4">
    <source>
        <dbReference type="EMBL" id="TFK78407.1"/>
    </source>
</evidence>
<sequence>MAPAPKQKALKIGRALKRLPARVSGGRGNGGAFSPLPGEQPIVMLRVQVLSCTNLLAKDRNGSSDPFVVVSLLGTKHQTPVSKRTVNPTYNPKDATFDFPIYLSLADKLGVLELVVWDKDVLKKDYLGEAWIPLEDWFRDGNAFAFDDLNNKMISKPVISTRNSTPATGNVQVKLGFVSSPNTAALMDFEEIYSELVKRTRRSLVSAPPVRSFPSA</sequence>
<organism evidence="4 5">
    <name type="scientific">Polyporus arcularius HHB13444</name>
    <dbReference type="NCBI Taxonomy" id="1314778"/>
    <lineage>
        <taxon>Eukaryota</taxon>
        <taxon>Fungi</taxon>
        <taxon>Dikarya</taxon>
        <taxon>Basidiomycota</taxon>
        <taxon>Agaricomycotina</taxon>
        <taxon>Agaricomycetes</taxon>
        <taxon>Polyporales</taxon>
        <taxon>Polyporaceae</taxon>
        <taxon>Polyporus</taxon>
    </lineage>
</organism>
<evidence type="ECO:0000259" key="3">
    <source>
        <dbReference type="PROSITE" id="PS50004"/>
    </source>
</evidence>
<keyword evidence="5" id="KW-1185">Reference proteome</keyword>
<dbReference type="CDD" id="cd00030">
    <property type="entry name" value="C2"/>
    <property type="match status" value="1"/>
</dbReference>
<dbReference type="GO" id="GO:0016020">
    <property type="term" value="C:membrane"/>
    <property type="evidence" value="ECO:0007669"/>
    <property type="project" value="TreeGrafter"/>
</dbReference>
<evidence type="ECO:0000256" key="1">
    <source>
        <dbReference type="ARBA" id="ARBA00022723"/>
    </source>
</evidence>
<dbReference type="SUPFAM" id="SSF49562">
    <property type="entry name" value="C2 domain (Calcium/lipid-binding domain, CaLB)"/>
    <property type="match status" value="1"/>
</dbReference>
<dbReference type="Proteomes" id="UP000308197">
    <property type="component" value="Unassembled WGS sequence"/>
</dbReference>
<dbReference type="Pfam" id="PF00168">
    <property type="entry name" value="C2"/>
    <property type="match status" value="1"/>
</dbReference>
<dbReference type="AlphaFoldDB" id="A0A5C3NP54"/>
<dbReference type="InParanoid" id="A0A5C3NP54"/>
<proteinExistence type="predicted"/>
<dbReference type="SMART" id="SM00239">
    <property type="entry name" value="C2"/>
    <property type="match status" value="1"/>
</dbReference>
<keyword evidence="1" id="KW-0479">Metal-binding</keyword>
<name>A0A5C3NP54_9APHY</name>
<dbReference type="PANTHER" id="PTHR45911">
    <property type="entry name" value="C2 DOMAIN-CONTAINING PROTEIN"/>
    <property type="match status" value="1"/>
</dbReference>
<dbReference type="PROSITE" id="PS50004">
    <property type="entry name" value="C2"/>
    <property type="match status" value="1"/>
</dbReference>
<feature type="domain" description="C2" evidence="3">
    <location>
        <begin position="27"/>
        <end position="147"/>
    </location>
</feature>
<evidence type="ECO:0000313" key="5">
    <source>
        <dbReference type="Proteomes" id="UP000308197"/>
    </source>
</evidence>
<dbReference type="InterPro" id="IPR000008">
    <property type="entry name" value="C2_dom"/>
</dbReference>
<keyword evidence="2" id="KW-0106">Calcium</keyword>
<protein>
    <submittedName>
        <fullName evidence="4">C2-domain-containing protein</fullName>
    </submittedName>
</protein>
<dbReference type="InterPro" id="IPR035892">
    <property type="entry name" value="C2_domain_sf"/>
</dbReference>
<evidence type="ECO:0000256" key="2">
    <source>
        <dbReference type="ARBA" id="ARBA00022837"/>
    </source>
</evidence>
<accession>A0A5C3NP54</accession>